<dbReference type="PANTHER" id="PTHR12131:SF1">
    <property type="entry name" value="ATP-DEPENDENT RNA HELICASE SUPV3L1, MITOCHONDRIAL-RELATED"/>
    <property type="match status" value="1"/>
</dbReference>
<evidence type="ECO:0000313" key="8">
    <source>
        <dbReference type="Proteomes" id="UP000315252"/>
    </source>
</evidence>
<dbReference type="OrthoDB" id="9807155at2"/>
<dbReference type="InterPro" id="IPR027417">
    <property type="entry name" value="P-loop_NTPase"/>
</dbReference>
<evidence type="ECO:0000259" key="6">
    <source>
        <dbReference type="PROSITE" id="PS51194"/>
    </source>
</evidence>
<sequence length="1092" mass="117876">MFDPSDSRVVAVLGPTNTGKTYLAIERMLGHHSGMIGFPLRLLARENYDRVVKIKGASRVALVTGEEKIVPPGATYFMCTVESMPVDRDVDFLAIDEIQLCADAERGHIFTDRLLHARGRNETMFLGAETMRPLMKKLVPDAVFEQRPRFSKLSYAGEKKITRLPPRSAVVTFSATDVYAMAELLRRQRGGTAVVLGALSPRTRNAQVGMFEAGEVDYLVATDAIGMGLNLNLDHVAFARLRKFDGRIPRQLTAAEIGQIAGRAGRHMNDGTFGTTADAGPLPSELIEVVETHDFEMLRHVVWRNRELDMSSPKALQKSLQQRPPLPEMLRVRDSEDLAALISLSQDKEVLELATNPAAMRLLWDVCQVPDFRKILSDHHSRLLGRIFKYLAADGARLPDDWVAAQIARIDRIDGDIDSLVSRIADIRTWTYISHRGDWLEDAAGWQQKARAIEDRLSDALHERLTQRFVDKRAMVLARRNEGVEPLATIVASGEVMIEGESLGRLRGFRFDLDAAVSPDHARASLAAVRDVLAGEIPQRIVKFEQDNDGSFLLDREGKLTWRGAEVGRITAGETVLAPSVEIAASDYLDGPGRERLRQRLVAWLNRHLRAQLKPLFGLNAPELSGSARGVAYQMIEALGLIPRHAVARQISALSKADRKVLAELGVRIGRESIFMPALLNPKTAGLRSVLWATFAGLPVADLAGPGYEAPAPQADAAPQGDSGSEPEAGTRANSEPEEVSEPEATSEALAASETPADSALEVAQESAAEMPADAAADSSADPILADPVEAVPISADPASDAAGDDAAAAGEAPASGEAIAAEAAADQTAEKEAAQPSKSAPAVRKEPDFGLPHDGMLARSDKRSGRFFQAIGYRRFANRSGDAVLIKADALERVSNEAHKLAKEGAFALTQGLRSRGKCGDALLEILLPAIRFQRSRSEDGALAFVRKSRKTETRNAGGPDGRPDGRSEGKSDARPDGKRRGRGKPRSESPAPAGEVAAAAMGADGTGSGDAKASRRNRGGRSRTQKFDSQKSGNQNAAHKKSAQSNSGQTKSGQAKSGHKTAGNTRRSKPADRMDPDSPFAVLRNMSFSK</sequence>
<dbReference type="InterPro" id="IPR055206">
    <property type="entry name" value="DEXQc_SUV3"/>
</dbReference>
<proteinExistence type="predicted"/>
<dbReference type="GO" id="GO:0016787">
    <property type="term" value="F:hydrolase activity"/>
    <property type="evidence" value="ECO:0007669"/>
    <property type="project" value="UniProtKB-KW"/>
</dbReference>
<feature type="compositionally biased region" description="Polar residues" evidence="5">
    <location>
        <begin position="1032"/>
        <end position="1057"/>
    </location>
</feature>
<evidence type="ECO:0000256" key="3">
    <source>
        <dbReference type="ARBA" id="ARBA00022806"/>
    </source>
</evidence>
<dbReference type="PANTHER" id="PTHR12131">
    <property type="entry name" value="ATP-DEPENDENT RNA AND DNA HELICASE"/>
    <property type="match status" value="1"/>
</dbReference>
<dbReference type="SUPFAM" id="SSF52540">
    <property type="entry name" value="P-loop containing nucleoside triphosphate hydrolases"/>
    <property type="match status" value="2"/>
</dbReference>
<keyword evidence="8" id="KW-1185">Reference proteome</keyword>
<name>A0A545TQZ4_9PROT</name>
<feature type="compositionally biased region" description="Basic and acidic residues" evidence="5">
    <location>
        <begin position="963"/>
        <end position="980"/>
    </location>
</feature>
<feature type="compositionally biased region" description="Low complexity" evidence="5">
    <location>
        <begin position="990"/>
        <end position="1005"/>
    </location>
</feature>
<keyword evidence="3" id="KW-0347">Helicase</keyword>
<gene>
    <name evidence="7" type="ORF">FKG95_13065</name>
</gene>
<keyword evidence="4" id="KW-0067">ATP-binding</keyword>
<dbReference type="RefSeq" id="WP_142896823.1">
    <property type="nucleotide sequence ID" value="NZ_ML660055.1"/>
</dbReference>
<feature type="domain" description="Helicase C-terminal" evidence="6">
    <location>
        <begin position="156"/>
        <end position="331"/>
    </location>
</feature>
<feature type="compositionally biased region" description="Basic residues" evidence="5">
    <location>
        <begin position="1016"/>
        <end position="1026"/>
    </location>
</feature>
<feature type="compositionally biased region" description="Low complexity" evidence="5">
    <location>
        <begin position="795"/>
        <end position="828"/>
    </location>
</feature>
<comment type="caution">
    <text evidence="7">The sequence shown here is derived from an EMBL/GenBank/DDBJ whole genome shotgun (WGS) entry which is preliminary data.</text>
</comment>
<feature type="compositionally biased region" description="Low complexity" evidence="5">
    <location>
        <begin position="710"/>
        <end position="720"/>
    </location>
</feature>
<dbReference type="AlphaFoldDB" id="A0A545TQZ4"/>
<dbReference type="SMART" id="SM00490">
    <property type="entry name" value="HELICc"/>
    <property type="match status" value="1"/>
</dbReference>
<evidence type="ECO:0000256" key="4">
    <source>
        <dbReference type="ARBA" id="ARBA00022840"/>
    </source>
</evidence>
<dbReference type="Pfam" id="PF22527">
    <property type="entry name" value="DEXQc_Suv3"/>
    <property type="match status" value="1"/>
</dbReference>
<evidence type="ECO:0000256" key="5">
    <source>
        <dbReference type="SAM" id="MobiDB-lite"/>
    </source>
</evidence>
<keyword evidence="2" id="KW-0378">Hydrolase</keyword>
<accession>A0A545TQZ4</accession>
<organism evidence="7 8">
    <name type="scientific">Denitrobaculum tricleocarpae</name>
    <dbReference type="NCBI Taxonomy" id="2591009"/>
    <lineage>
        <taxon>Bacteria</taxon>
        <taxon>Pseudomonadati</taxon>
        <taxon>Pseudomonadota</taxon>
        <taxon>Alphaproteobacteria</taxon>
        <taxon>Rhodospirillales</taxon>
        <taxon>Rhodospirillaceae</taxon>
        <taxon>Denitrobaculum</taxon>
    </lineage>
</organism>
<dbReference type="GO" id="GO:0004386">
    <property type="term" value="F:helicase activity"/>
    <property type="evidence" value="ECO:0007669"/>
    <property type="project" value="UniProtKB-KW"/>
</dbReference>
<feature type="compositionally biased region" description="Low complexity" evidence="5">
    <location>
        <begin position="767"/>
        <end position="780"/>
    </location>
</feature>
<dbReference type="PROSITE" id="PS51194">
    <property type="entry name" value="HELICASE_CTER"/>
    <property type="match status" value="1"/>
</dbReference>
<feature type="region of interest" description="Disordered" evidence="5">
    <location>
        <begin position="707"/>
        <end position="780"/>
    </location>
</feature>
<dbReference type="InterPro" id="IPR050699">
    <property type="entry name" value="RNA-DNA_Helicase"/>
</dbReference>
<feature type="compositionally biased region" description="Low complexity" evidence="5">
    <location>
        <begin position="743"/>
        <end position="757"/>
    </location>
</feature>
<feature type="region of interest" description="Disordered" evidence="5">
    <location>
        <begin position="945"/>
        <end position="1092"/>
    </location>
</feature>
<dbReference type="GO" id="GO:0005524">
    <property type="term" value="F:ATP binding"/>
    <property type="evidence" value="ECO:0007669"/>
    <property type="project" value="UniProtKB-KW"/>
</dbReference>
<keyword evidence="1" id="KW-0547">Nucleotide-binding</keyword>
<dbReference type="InterPro" id="IPR001650">
    <property type="entry name" value="Helicase_C-like"/>
</dbReference>
<protein>
    <recommendedName>
        <fullName evidence="6">Helicase C-terminal domain-containing protein</fullName>
    </recommendedName>
</protein>
<reference evidence="7 8" key="1">
    <citation type="submission" date="2019-06" db="EMBL/GenBank/DDBJ databases">
        <title>Whole genome sequence for Rhodospirillaceae sp. R148.</title>
        <authorList>
            <person name="Wang G."/>
        </authorList>
    </citation>
    <scope>NUCLEOTIDE SEQUENCE [LARGE SCALE GENOMIC DNA]</scope>
    <source>
        <strain evidence="7 8">R148</strain>
    </source>
</reference>
<evidence type="ECO:0000313" key="7">
    <source>
        <dbReference type="EMBL" id="TQV79643.1"/>
    </source>
</evidence>
<dbReference type="EMBL" id="VHSH01000004">
    <property type="protein sequence ID" value="TQV79643.1"/>
    <property type="molecule type" value="Genomic_DNA"/>
</dbReference>
<feature type="region of interest" description="Disordered" evidence="5">
    <location>
        <begin position="795"/>
        <end position="858"/>
    </location>
</feature>
<dbReference type="Pfam" id="PF00271">
    <property type="entry name" value="Helicase_C"/>
    <property type="match status" value="1"/>
</dbReference>
<evidence type="ECO:0000256" key="2">
    <source>
        <dbReference type="ARBA" id="ARBA00022801"/>
    </source>
</evidence>
<dbReference type="Proteomes" id="UP000315252">
    <property type="component" value="Unassembled WGS sequence"/>
</dbReference>
<dbReference type="Gene3D" id="3.40.50.300">
    <property type="entry name" value="P-loop containing nucleotide triphosphate hydrolases"/>
    <property type="match status" value="2"/>
</dbReference>
<evidence type="ECO:0000256" key="1">
    <source>
        <dbReference type="ARBA" id="ARBA00022741"/>
    </source>
</evidence>